<reference evidence="3" key="1">
    <citation type="submission" date="2017-05" db="EMBL/GenBank/DDBJ databases">
        <authorList>
            <person name="Song R."/>
            <person name="Chenine A.L."/>
            <person name="Ruprecht R.M."/>
        </authorList>
    </citation>
    <scope>NUCLEOTIDE SEQUENCE [LARGE SCALE GENOMIC DNA]</scope>
</reference>
<evidence type="ECO:0000256" key="1">
    <source>
        <dbReference type="SAM" id="MobiDB-lite"/>
    </source>
</evidence>
<protein>
    <submittedName>
        <fullName evidence="2">Uncharacterized protein</fullName>
    </submittedName>
</protein>
<dbReference type="EMBL" id="LT854258">
    <property type="protein sequence ID" value="SMR53383.1"/>
    <property type="molecule type" value="Genomic_DNA"/>
</dbReference>
<accession>A0A2H1GIH7</accession>
<evidence type="ECO:0000313" key="3">
    <source>
        <dbReference type="Proteomes" id="UP000245764"/>
    </source>
</evidence>
<feature type="compositionally biased region" description="Polar residues" evidence="1">
    <location>
        <begin position="53"/>
        <end position="64"/>
    </location>
</feature>
<proteinExistence type="predicted"/>
<evidence type="ECO:0000313" key="2">
    <source>
        <dbReference type="EMBL" id="SMR53383.1"/>
    </source>
</evidence>
<sequence>MAYESMSVTTTANARILTTADYLSDYTIHHTQPSSSSSSPAPAPNALDVPGGTTVSRGDTPNAANWETRWRRVPAHRPVQDQRDEMRTTYTSEVERNFVRVMFSGVFMVASTSQIWRATGGRLNGDIFKYKVGGEW</sequence>
<dbReference type="Proteomes" id="UP000245764">
    <property type="component" value="Chromosome 6"/>
</dbReference>
<name>A0A2H1GIH7_ZYMTR</name>
<feature type="region of interest" description="Disordered" evidence="1">
    <location>
        <begin position="29"/>
        <end position="64"/>
    </location>
</feature>
<dbReference type="AlphaFoldDB" id="A0A2H1GIH7"/>
<organism evidence="2 3">
    <name type="scientific">Zymoseptoria tritici ST99CH_1E4</name>
    <dbReference type="NCBI Taxonomy" id="1276532"/>
    <lineage>
        <taxon>Eukaryota</taxon>
        <taxon>Fungi</taxon>
        <taxon>Dikarya</taxon>
        <taxon>Ascomycota</taxon>
        <taxon>Pezizomycotina</taxon>
        <taxon>Dothideomycetes</taxon>
        <taxon>Dothideomycetidae</taxon>
        <taxon>Mycosphaerellales</taxon>
        <taxon>Mycosphaerellaceae</taxon>
        <taxon>Zymoseptoria</taxon>
    </lineage>
</organism>
<gene>
    <name evidence="2" type="ORF">ZT1E4_G6547</name>
</gene>